<dbReference type="Proteomes" id="UP000095347">
    <property type="component" value="Unassembled WGS sequence"/>
</dbReference>
<comment type="similarity">
    <text evidence="1 5">Belongs to the pseudouridine synthase RluA family.</text>
</comment>
<dbReference type="InterPro" id="IPR036986">
    <property type="entry name" value="S4_RNA-bd_sf"/>
</dbReference>
<dbReference type="InterPro" id="IPR006224">
    <property type="entry name" value="PsdUridine_synth_RluA-like_CS"/>
</dbReference>
<dbReference type="CDD" id="cd00165">
    <property type="entry name" value="S4"/>
    <property type="match status" value="1"/>
</dbReference>
<dbReference type="AlphaFoldDB" id="A0A1E5Q5C4"/>
<name>A0A1E5Q5C4_9PROT</name>
<comment type="catalytic activity">
    <reaction evidence="5">
        <text>a uridine in RNA = a pseudouridine in RNA</text>
        <dbReference type="Rhea" id="RHEA:48348"/>
        <dbReference type="Rhea" id="RHEA-COMP:12068"/>
        <dbReference type="Rhea" id="RHEA-COMP:12069"/>
        <dbReference type="ChEBI" id="CHEBI:65314"/>
        <dbReference type="ChEBI" id="CHEBI:65315"/>
    </reaction>
</comment>
<keyword evidence="2 5" id="KW-0413">Isomerase</keyword>
<dbReference type="GO" id="GO:0140098">
    <property type="term" value="F:catalytic activity, acting on RNA"/>
    <property type="evidence" value="ECO:0007669"/>
    <property type="project" value="UniProtKB-ARBA"/>
</dbReference>
<dbReference type="NCBIfam" id="TIGR00005">
    <property type="entry name" value="rluA_subfam"/>
    <property type="match status" value="1"/>
</dbReference>
<dbReference type="EMBL" id="MCGG01000052">
    <property type="protein sequence ID" value="OEJ65411.1"/>
    <property type="molecule type" value="Genomic_DNA"/>
</dbReference>
<comment type="function">
    <text evidence="5">Responsible for synthesis of pseudouridine from uracil.</text>
</comment>
<dbReference type="Gene3D" id="3.10.290.10">
    <property type="entry name" value="RNA-binding S4 domain"/>
    <property type="match status" value="1"/>
</dbReference>
<dbReference type="PROSITE" id="PS50889">
    <property type="entry name" value="S4"/>
    <property type="match status" value="1"/>
</dbReference>
<dbReference type="PANTHER" id="PTHR21600:SF87">
    <property type="entry name" value="RNA PSEUDOURIDYLATE SYNTHASE DOMAIN-CONTAINING PROTEIN 1"/>
    <property type="match status" value="1"/>
</dbReference>
<accession>A0A1E5Q5C4</accession>
<proteinExistence type="inferred from homology"/>
<gene>
    <name evidence="7" type="ORF">BEN30_14980</name>
</gene>
<sequence length="334" mass="36880">MLMTGGVQNITVTPEDDGVRLDKWFKKYYPGLTFGRLQKLLRTGQVRVEGVKTKEPGLRLVAGQSVRVPPLDREKDVKPAHEVSKQRVTREEAAAIRSWVLHQDDHIIILNKPAGLAVQGGSGTKQHVDGMLSALKDGMMDKPRLVHRLDKDTSGILVLARTQKVAQVLTAAFRTKDVRKAYWGIVVGVPPLAQGRVDLPLNKSHSKSGERMVVDELEGKRAVTLFKIIDQAGRRAAWLEMEPVTGRTHQLRVHMLAIGNPILGDGKYGGEEAFLPGAEVAKQLHLHARSIRFTHPAGGVFEITAPMPDHMKATWAYLGFDESSAPPPFEDDVE</sequence>
<feature type="domain" description="Pseudouridine synthase RsuA/RluA-like" evidence="6">
    <location>
        <begin position="106"/>
        <end position="256"/>
    </location>
</feature>
<evidence type="ECO:0000256" key="3">
    <source>
        <dbReference type="PIRSR" id="PIRSR606225-1"/>
    </source>
</evidence>
<keyword evidence="4" id="KW-0694">RNA-binding</keyword>
<evidence type="ECO:0000256" key="2">
    <source>
        <dbReference type="ARBA" id="ARBA00023235"/>
    </source>
</evidence>
<dbReference type="STRING" id="28181.BEN30_14980"/>
<dbReference type="InterPro" id="IPR020103">
    <property type="entry name" value="PsdUridine_synth_cat_dom_sf"/>
</dbReference>
<dbReference type="PROSITE" id="PS01129">
    <property type="entry name" value="PSI_RLU"/>
    <property type="match status" value="1"/>
</dbReference>
<dbReference type="InterPro" id="IPR050188">
    <property type="entry name" value="RluA_PseudoU_synthase"/>
</dbReference>
<dbReference type="EC" id="5.4.99.-" evidence="5"/>
<dbReference type="InterPro" id="IPR006225">
    <property type="entry name" value="PsdUridine_synth_RluC/D"/>
</dbReference>
<dbReference type="PANTHER" id="PTHR21600">
    <property type="entry name" value="MITOCHONDRIAL RNA PSEUDOURIDINE SYNTHASE"/>
    <property type="match status" value="1"/>
</dbReference>
<evidence type="ECO:0000256" key="4">
    <source>
        <dbReference type="PROSITE-ProRule" id="PRU00182"/>
    </source>
</evidence>
<evidence type="ECO:0000259" key="6">
    <source>
        <dbReference type="Pfam" id="PF00849"/>
    </source>
</evidence>
<evidence type="ECO:0000256" key="5">
    <source>
        <dbReference type="RuleBase" id="RU362028"/>
    </source>
</evidence>
<evidence type="ECO:0000256" key="1">
    <source>
        <dbReference type="ARBA" id="ARBA00010876"/>
    </source>
</evidence>
<feature type="active site" evidence="3">
    <location>
        <position position="150"/>
    </location>
</feature>
<evidence type="ECO:0000313" key="7">
    <source>
        <dbReference type="EMBL" id="OEJ65411.1"/>
    </source>
</evidence>
<dbReference type="InterPro" id="IPR006145">
    <property type="entry name" value="PsdUridine_synth_RsuA/RluA"/>
</dbReference>
<dbReference type="GO" id="GO:0000455">
    <property type="term" value="P:enzyme-directed rRNA pseudouridine synthesis"/>
    <property type="evidence" value="ECO:0007669"/>
    <property type="project" value="TreeGrafter"/>
</dbReference>
<dbReference type="CDD" id="cd02869">
    <property type="entry name" value="PseudoU_synth_RluA_like"/>
    <property type="match status" value="1"/>
</dbReference>
<dbReference type="Pfam" id="PF00849">
    <property type="entry name" value="PseudoU_synth_2"/>
    <property type="match status" value="1"/>
</dbReference>
<reference evidence="8" key="1">
    <citation type="submission" date="2016-07" db="EMBL/GenBank/DDBJ databases">
        <authorList>
            <person name="Florea S."/>
            <person name="Webb J.S."/>
            <person name="Jaromczyk J."/>
            <person name="Schardl C.L."/>
        </authorList>
    </citation>
    <scope>NUCLEOTIDE SEQUENCE [LARGE SCALE GENOMIC DNA]</scope>
    <source>
        <strain evidence="8">MV-1</strain>
    </source>
</reference>
<dbReference type="GO" id="GO:0009982">
    <property type="term" value="F:pseudouridine synthase activity"/>
    <property type="evidence" value="ECO:0007669"/>
    <property type="project" value="InterPro"/>
</dbReference>
<dbReference type="GO" id="GO:0003723">
    <property type="term" value="F:RNA binding"/>
    <property type="evidence" value="ECO:0007669"/>
    <property type="project" value="UniProtKB-KW"/>
</dbReference>
<dbReference type="Gene3D" id="3.30.2350.10">
    <property type="entry name" value="Pseudouridine synthase"/>
    <property type="match status" value="1"/>
</dbReference>
<protein>
    <recommendedName>
        <fullName evidence="5">Pseudouridine synthase</fullName>
        <ecNumber evidence="5">5.4.99.-</ecNumber>
    </recommendedName>
</protein>
<dbReference type="SUPFAM" id="SSF55120">
    <property type="entry name" value="Pseudouridine synthase"/>
    <property type="match status" value="1"/>
</dbReference>
<evidence type="ECO:0000313" key="8">
    <source>
        <dbReference type="Proteomes" id="UP000095347"/>
    </source>
</evidence>
<organism evidence="7 8">
    <name type="scientific">Magnetovibrio blakemorei</name>
    <dbReference type="NCBI Taxonomy" id="28181"/>
    <lineage>
        <taxon>Bacteria</taxon>
        <taxon>Pseudomonadati</taxon>
        <taxon>Pseudomonadota</taxon>
        <taxon>Alphaproteobacteria</taxon>
        <taxon>Rhodospirillales</taxon>
        <taxon>Magnetovibrionaceae</taxon>
        <taxon>Magnetovibrio</taxon>
    </lineage>
</organism>
<comment type="caution">
    <text evidence="7">The sequence shown here is derived from an EMBL/GenBank/DDBJ whole genome shotgun (WGS) entry which is preliminary data.</text>
</comment>
<keyword evidence="8" id="KW-1185">Reference proteome</keyword>
<dbReference type="SUPFAM" id="SSF55174">
    <property type="entry name" value="Alpha-L RNA-binding motif"/>
    <property type="match status" value="1"/>
</dbReference>